<comment type="caution">
    <text evidence="5">The sequence shown here is derived from an EMBL/GenBank/DDBJ whole genome shotgun (WGS) entry which is preliminary data.</text>
</comment>
<dbReference type="SUPFAM" id="SSF50630">
    <property type="entry name" value="Acid proteases"/>
    <property type="match status" value="1"/>
</dbReference>
<feature type="coiled-coil region" evidence="2">
    <location>
        <begin position="1217"/>
        <end position="1244"/>
    </location>
</feature>
<dbReference type="PANTHER" id="PTHR33067:SF32">
    <property type="entry name" value="ASPARTIC PEPTIDASE DDI1-TYPE DOMAIN-CONTAINING PROTEIN"/>
    <property type="match status" value="1"/>
</dbReference>
<feature type="domain" description="CCHC-type" evidence="4">
    <location>
        <begin position="1132"/>
        <end position="1147"/>
    </location>
</feature>
<dbReference type="Gene3D" id="4.10.60.10">
    <property type="entry name" value="Zinc finger, CCHC-type"/>
    <property type="match status" value="1"/>
</dbReference>
<keyword evidence="1" id="KW-0479">Metal-binding</keyword>
<dbReference type="CDD" id="cd00303">
    <property type="entry name" value="retropepsin_like"/>
    <property type="match status" value="1"/>
</dbReference>
<feature type="coiled-coil region" evidence="2">
    <location>
        <begin position="611"/>
        <end position="638"/>
    </location>
</feature>
<evidence type="ECO:0000259" key="4">
    <source>
        <dbReference type="PROSITE" id="PS50158"/>
    </source>
</evidence>
<dbReference type="GO" id="GO:0008270">
    <property type="term" value="F:zinc ion binding"/>
    <property type="evidence" value="ECO:0007669"/>
    <property type="project" value="UniProtKB-KW"/>
</dbReference>
<feature type="compositionally biased region" description="Basic and acidic residues" evidence="3">
    <location>
        <begin position="236"/>
        <end position="254"/>
    </location>
</feature>
<reference evidence="5" key="1">
    <citation type="journal article" date="2019" name="Sci. Rep.">
        <title>Draft genome of Tanacetum cinerariifolium, the natural source of mosquito coil.</title>
        <authorList>
            <person name="Yamashiro T."/>
            <person name="Shiraishi A."/>
            <person name="Satake H."/>
            <person name="Nakayama K."/>
        </authorList>
    </citation>
    <scope>NUCLEOTIDE SEQUENCE</scope>
</reference>
<evidence type="ECO:0000256" key="2">
    <source>
        <dbReference type="SAM" id="Coils"/>
    </source>
</evidence>
<keyword evidence="1" id="KW-0862">Zinc</keyword>
<keyword evidence="1" id="KW-0863">Zinc-finger</keyword>
<evidence type="ECO:0000256" key="3">
    <source>
        <dbReference type="SAM" id="MobiDB-lite"/>
    </source>
</evidence>
<gene>
    <name evidence="5" type="ORF">Tci_026273</name>
</gene>
<dbReference type="EMBL" id="BKCJ010003309">
    <property type="protein sequence ID" value="GEU54295.1"/>
    <property type="molecule type" value="Genomic_DNA"/>
</dbReference>
<protein>
    <recommendedName>
        <fullName evidence="4">CCHC-type domain-containing protein</fullName>
    </recommendedName>
</protein>
<organism evidence="5">
    <name type="scientific">Tanacetum cinerariifolium</name>
    <name type="common">Dalmatian daisy</name>
    <name type="synonym">Chrysanthemum cinerariifolium</name>
    <dbReference type="NCBI Taxonomy" id="118510"/>
    <lineage>
        <taxon>Eukaryota</taxon>
        <taxon>Viridiplantae</taxon>
        <taxon>Streptophyta</taxon>
        <taxon>Embryophyta</taxon>
        <taxon>Tracheophyta</taxon>
        <taxon>Spermatophyta</taxon>
        <taxon>Magnoliopsida</taxon>
        <taxon>eudicotyledons</taxon>
        <taxon>Gunneridae</taxon>
        <taxon>Pentapetalae</taxon>
        <taxon>asterids</taxon>
        <taxon>campanulids</taxon>
        <taxon>Asterales</taxon>
        <taxon>Asteraceae</taxon>
        <taxon>Asteroideae</taxon>
        <taxon>Anthemideae</taxon>
        <taxon>Anthemidinae</taxon>
        <taxon>Tanacetum</taxon>
    </lineage>
</organism>
<dbReference type="PROSITE" id="PS50158">
    <property type="entry name" value="ZF_CCHC"/>
    <property type="match status" value="1"/>
</dbReference>
<accession>A0A6L2L203</accession>
<feature type="compositionally biased region" description="Basic and acidic residues" evidence="3">
    <location>
        <begin position="195"/>
        <end position="229"/>
    </location>
</feature>
<dbReference type="InterPro" id="IPR001878">
    <property type="entry name" value="Znf_CCHC"/>
</dbReference>
<feature type="region of interest" description="Disordered" evidence="3">
    <location>
        <begin position="100"/>
        <end position="123"/>
    </location>
</feature>
<feature type="compositionally biased region" description="Acidic residues" evidence="3">
    <location>
        <begin position="256"/>
        <end position="265"/>
    </location>
</feature>
<keyword evidence="2" id="KW-0175">Coiled coil</keyword>
<feature type="region of interest" description="Disordered" evidence="3">
    <location>
        <begin position="174"/>
        <end position="289"/>
    </location>
</feature>
<dbReference type="PANTHER" id="PTHR33067">
    <property type="entry name" value="RNA-DIRECTED DNA POLYMERASE-RELATED"/>
    <property type="match status" value="1"/>
</dbReference>
<dbReference type="Gene3D" id="2.40.70.10">
    <property type="entry name" value="Acid Proteases"/>
    <property type="match status" value="1"/>
</dbReference>
<evidence type="ECO:0000313" key="5">
    <source>
        <dbReference type="EMBL" id="GEU54295.1"/>
    </source>
</evidence>
<sequence length="1308" mass="147713">MYCPRFTEVIIHHFLTKDKRISKRNKIGMHTSRDDYLINTLRFVSVKEESQIYGARLPKSMTSPDMRETKACKTYLGYDIGVTPPKKAWKFKKPTSPKLSTVSASLKEPTRKSKRVKSSANKSFDAPTAGVLIRETPVKCLSKKKEKMTVEKHKGIDLLPKVALTEEAHAAKIKPSVTNEGTGVKPAVPDVTEEESTKSEAKSWGKYKDDSNNKHDSRSEGSNQERDSGDDNTQSDSEKWSNCKHETDENKLGSESDQEENEEEIEMMKKKRRMNEGDEDEGMDYTTNQFDDDVDLRMNEPVTIDEEFIQKEGTNAEMTNVQQGNENLKITLNQVIEDVHVTISTVPQKTKVPVTSSSHSSDLASKFLNFLDIPYKDAKNVSLMDVHVHHEVSSKQTPILLTKLGSTNGIRACKEDLNKKKLLLHTRSVYYKEMDEDSVHMMATSKMHMLKPSLKELFTEMSDDDATGAESPPRGVDSYYRPGNFKDPSLIVYPAAANGAMRNFKIQPNLIVILPLFRGHEEPYVHLREFFSIADTYQVNNTTKDRGAPSNEEVNEVYGNHPRNDPFFESYNPGWCNHPNFRWKDDDNYNRPTNTKQQNHGYIPSELAKSNQGANLKFESLSKSVANLERQMGQLAEEVHTREAGKIPSYPDLNTKHKPGGPEHVNMNPEATESPKAREGGVSSITTPYPAALEKPASARLAKKGPHSEDMWETFKQVKINIPLIDAIKQIPAYAKFLKHLCTQKRKLKATLPNKIDLTEHVSTVLSSSLPPKFKHPGAPLILFVVENITIERMLLDLGASINILPASLVDKYELETLRKTDTIISLADRSTKNPRGILEDVIVKVDDFYYPVDFFVMNIVPYKDVQPNIILGRPFLATIDARINCRTGVMDIDFGNKKLRLNVFNSLNSPISNDCYHIDTIDECIQTYTPSMNLDRTLENLHYVDIENELFDGMMFHEKEEDDAYHNSPLITKVVEGVTTTIAPSIAEEKAQRRMLRRGLEENAATKKTQRNLLKQQYENFTASSSEVTNGAVNNALGVSNASSQVNTVNSSNINNLSNVIICAFLVSKPGSPQLVNEDLEQIHPDDLEEIDLKWQIAMLIMRARRFLKKTGRKLTINGNDTIGFYKSNVKCYNCHKREHFTRECRTLSHHDNKQNKSTRRNVPVEILALTALVTYNGLGGYDWSDQVEEGPTNLARMAYSSTSLNSEVSTDSNCSSSYMENVKILKEQNEQLLKDLRTYKINAITYKTGNFMPPKPNFSGLEEIVNEPIVSEPTLKKPVVETSEAKASADRPKIVRKNNDALLIKD</sequence>
<dbReference type="InterPro" id="IPR021109">
    <property type="entry name" value="Peptidase_aspartic_dom_sf"/>
</dbReference>
<evidence type="ECO:0000256" key="1">
    <source>
        <dbReference type="PROSITE-ProRule" id="PRU00047"/>
    </source>
</evidence>
<name>A0A6L2L203_TANCI</name>
<feature type="region of interest" description="Disordered" evidence="3">
    <location>
        <begin position="646"/>
        <end position="688"/>
    </location>
</feature>
<proteinExistence type="predicted"/>
<dbReference type="Pfam" id="PF13650">
    <property type="entry name" value="Asp_protease_2"/>
    <property type="match status" value="1"/>
</dbReference>
<dbReference type="GO" id="GO:0003676">
    <property type="term" value="F:nucleic acid binding"/>
    <property type="evidence" value="ECO:0007669"/>
    <property type="project" value="InterPro"/>
</dbReference>